<comment type="similarity">
    <text evidence="1">Belongs to the FMC1 family.</text>
</comment>
<gene>
    <name evidence="4" type="primary">LOC113797050</name>
</gene>
<protein>
    <recommendedName>
        <fullName evidence="2">Protein FMC1 homolog</fullName>
    </recommendedName>
</protein>
<sequence>MASSNQLNETLFLVRSICRTLRRQMKGKVSESPMFEVIRQTVRQNKITDQRICRAPNELRYLGQSYRTYLDSGEKYRQLLAKYYGKSERSVDETAKMMGFKLPERFNH</sequence>
<dbReference type="KEGG" id="dpte:113797050"/>
<keyword evidence="3" id="KW-1185">Reference proteome</keyword>
<dbReference type="InterPro" id="IPR037667">
    <property type="entry name" value="FMC1_homologue"/>
</dbReference>
<accession>A0A6P6YE30</accession>
<name>A0A6P6YE30_DERPT</name>
<proteinExistence type="inferred from homology"/>
<dbReference type="PANTHER" id="PTHR31716">
    <property type="entry name" value="PROTEIN FMC1 HOMOLOG"/>
    <property type="match status" value="1"/>
</dbReference>
<organism evidence="3 4">
    <name type="scientific">Dermatophagoides pteronyssinus</name>
    <name type="common">European house dust mite</name>
    <dbReference type="NCBI Taxonomy" id="6956"/>
    <lineage>
        <taxon>Eukaryota</taxon>
        <taxon>Metazoa</taxon>
        <taxon>Ecdysozoa</taxon>
        <taxon>Arthropoda</taxon>
        <taxon>Chelicerata</taxon>
        <taxon>Arachnida</taxon>
        <taxon>Acari</taxon>
        <taxon>Acariformes</taxon>
        <taxon>Sarcoptiformes</taxon>
        <taxon>Astigmata</taxon>
        <taxon>Psoroptidia</taxon>
        <taxon>Analgoidea</taxon>
        <taxon>Pyroglyphidae</taxon>
        <taxon>Dermatophagoidinae</taxon>
        <taxon>Dermatophagoides</taxon>
    </lineage>
</organism>
<dbReference type="OMA" id="HHASLTY"/>
<dbReference type="GeneID" id="113797050"/>
<evidence type="ECO:0000313" key="3">
    <source>
        <dbReference type="Proteomes" id="UP000515146"/>
    </source>
</evidence>
<evidence type="ECO:0000256" key="1">
    <source>
        <dbReference type="ARBA" id="ARBA00009058"/>
    </source>
</evidence>
<dbReference type="FunCoup" id="A0A6P6YE30">
    <property type="interactions" value="446"/>
</dbReference>
<evidence type="ECO:0000256" key="2">
    <source>
        <dbReference type="ARBA" id="ARBA00013846"/>
    </source>
</evidence>
<reference evidence="4" key="1">
    <citation type="submission" date="2025-08" db="UniProtKB">
        <authorList>
            <consortium name="RefSeq"/>
        </authorList>
    </citation>
    <scope>IDENTIFICATION</scope>
    <source>
        <strain evidence="4">Airmid</strain>
    </source>
</reference>
<dbReference type="InParanoid" id="A0A6P6YE30"/>
<dbReference type="GO" id="GO:0005739">
    <property type="term" value="C:mitochondrion"/>
    <property type="evidence" value="ECO:0007669"/>
    <property type="project" value="TreeGrafter"/>
</dbReference>
<dbReference type="Proteomes" id="UP000515146">
    <property type="component" value="Unplaced"/>
</dbReference>
<dbReference type="RefSeq" id="XP_027203166.1">
    <property type="nucleotide sequence ID" value="XM_027347365.1"/>
</dbReference>
<dbReference type="Pfam" id="PF13233">
    <property type="entry name" value="Complex1_LYR_2"/>
    <property type="match status" value="1"/>
</dbReference>
<dbReference type="OrthoDB" id="551431at2759"/>
<evidence type="ECO:0000313" key="4">
    <source>
        <dbReference type="RefSeq" id="XP_027203166.1"/>
    </source>
</evidence>
<dbReference type="AlphaFoldDB" id="A0A6P6YE30"/>
<dbReference type="PANTHER" id="PTHR31716:SF1">
    <property type="entry name" value="PROTEIN FMC1 HOMOLOG"/>
    <property type="match status" value="1"/>
</dbReference>